<dbReference type="GO" id="GO:0000105">
    <property type="term" value="P:L-histidine biosynthetic process"/>
    <property type="evidence" value="ECO:0007669"/>
    <property type="project" value="UniProtKB-UniRule"/>
</dbReference>
<comment type="pathway">
    <text evidence="2 12">Amino-acid biosynthesis; L-histidine biosynthesis; L-histidine from 5-phospho-alpha-D-ribose 1-diphosphate: step 5/9.</text>
</comment>
<evidence type="ECO:0000256" key="12">
    <source>
        <dbReference type="HAMAP-Rule" id="MF_00278"/>
    </source>
</evidence>
<dbReference type="SUPFAM" id="SSF52317">
    <property type="entry name" value="Class I glutamine amidotransferase-like"/>
    <property type="match status" value="1"/>
</dbReference>
<dbReference type="InterPro" id="IPR017926">
    <property type="entry name" value="GATASE"/>
</dbReference>
<evidence type="ECO:0000256" key="2">
    <source>
        <dbReference type="ARBA" id="ARBA00005091"/>
    </source>
</evidence>
<dbReference type="Proteomes" id="UP000585050">
    <property type="component" value="Unassembled WGS sequence"/>
</dbReference>
<dbReference type="GO" id="GO:0004359">
    <property type="term" value="F:glutaminase activity"/>
    <property type="evidence" value="ECO:0007669"/>
    <property type="project" value="UniProtKB-EC"/>
</dbReference>
<evidence type="ECO:0000256" key="6">
    <source>
        <dbReference type="ARBA" id="ARBA00022801"/>
    </source>
</evidence>
<dbReference type="PANTHER" id="PTHR42701:SF1">
    <property type="entry name" value="IMIDAZOLE GLYCEROL PHOSPHATE SYNTHASE SUBUNIT HISH"/>
    <property type="match status" value="1"/>
</dbReference>
<gene>
    <name evidence="12 15" type="primary">hisH</name>
    <name evidence="15" type="ORF">HGP29_04275</name>
</gene>
<comment type="subcellular location">
    <subcellularLocation>
        <location evidence="1 12">Cytoplasm</location>
    </subcellularLocation>
</comment>
<evidence type="ECO:0000256" key="7">
    <source>
        <dbReference type="ARBA" id="ARBA00022962"/>
    </source>
</evidence>
<evidence type="ECO:0000313" key="16">
    <source>
        <dbReference type="Proteomes" id="UP000585050"/>
    </source>
</evidence>
<dbReference type="FunFam" id="3.40.50.880:FF:000009">
    <property type="entry name" value="Imidazole glycerol phosphate synthase subunit HisH"/>
    <property type="match status" value="1"/>
</dbReference>
<evidence type="ECO:0000256" key="3">
    <source>
        <dbReference type="ARBA" id="ARBA00011152"/>
    </source>
</evidence>
<feature type="active site" description="Nucleophile" evidence="12 13">
    <location>
        <position position="77"/>
    </location>
</feature>
<dbReference type="GO" id="GO:0005737">
    <property type="term" value="C:cytoplasm"/>
    <property type="evidence" value="ECO:0007669"/>
    <property type="project" value="UniProtKB-SubCell"/>
</dbReference>
<comment type="catalytic activity">
    <reaction evidence="11 12">
        <text>L-glutamine + H2O = L-glutamate + NH4(+)</text>
        <dbReference type="Rhea" id="RHEA:15889"/>
        <dbReference type="ChEBI" id="CHEBI:15377"/>
        <dbReference type="ChEBI" id="CHEBI:28938"/>
        <dbReference type="ChEBI" id="CHEBI:29985"/>
        <dbReference type="ChEBI" id="CHEBI:58359"/>
        <dbReference type="EC" id="3.5.1.2"/>
    </reaction>
</comment>
<dbReference type="EMBL" id="JABAIL010000001">
    <property type="protein sequence ID" value="NLR90406.1"/>
    <property type="molecule type" value="Genomic_DNA"/>
</dbReference>
<protein>
    <recommendedName>
        <fullName evidence="12">Imidazole glycerol phosphate synthase subunit HisH</fullName>
        <ecNumber evidence="12">4.3.2.10</ecNumber>
    </recommendedName>
    <alternativeName>
        <fullName evidence="12">IGP synthase glutaminase subunit</fullName>
        <ecNumber evidence="12">3.5.1.2</ecNumber>
    </alternativeName>
    <alternativeName>
        <fullName evidence="12">IGP synthase subunit HisH</fullName>
    </alternativeName>
    <alternativeName>
        <fullName evidence="12">ImGP synthase subunit HisH</fullName>
        <shortName evidence="12">IGPS subunit HisH</shortName>
    </alternativeName>
</protein>
<keyword evidence="16" id="KW-1185">Reference proteome</keyword>
<dbReference type="InterPro" id="IPR010139">
    <property type="entry name" value="Imidazole-glycPsynth_HisH"/>
</dbReference>
<comment type="caution">
    <text evidence="15">The sequence shown here is derived from an EMBL/GenBank/DDBJ whole genome shotgun (WGS) entry which is preliminary data.</text>
</comment>
<proteinExistence type="inferred from homology"/>
<dbReference type="CDD" id="cd01748">
    <property type="entry name" value="GATase1_IGP_Synthase"/>
    <property type="match status" value="1"/>
</dbReference>
<feature type="active site" evidence="12 13">
    <location>
        <position position="178"/>
    </location>
</feature>
<dbReference type="PANTHER" id="PTHR42701">
    <property type="entry name" value="IMIDAZOLE GLYCEROL PHOSPHATE SYNTHASE SUBUNIT HISH"/>
    <property type="match status" value="1"/>
</dbReference>
<evidence type="ECO:0000256" key="5">
    <source>
        <dbReference type="ARBA" id="ARBA00022605"/>
    </source>
</evidence>
<sequence>MKVAIIKYNAGNVQSVRYALQRIGIDPILTDNPEEITSADKVIFPGVGEAKSAMDYLKERKLDQLIKDLKQPTLGVCLGLQLMCNHSEERDTDCLGIFDTNVKKFQSEILKVPHMGWNNIHDLKTDLYKGIHENDYVYYVHSYFAELCENTIAVTDYVNPYSASLHKDNFFAAQFHPEKSGDVGQKIIQNFITNF</sequence>
<evidence type="ECO:0000256" key="13">
    <source>
        <dbReference type="PIRSR" id="PIRSR000495-1"/>
    </source>
</evidence>
<evidence type="ECO:0000256" key="1">
    <source>
        <dbReference type="ARBA" id="ARBA00004496"/>
    </source>
</evidence>
<keyword evidence="8 12" id="KW-0368">Histidine biosynthesis</keyword>
<comment type="catalytic activity">
    <reaction evidence="10 12">
        <text>5-[(5-phospho-1-deoxy-D-ribulos-1-ylimino)methylamino]-1-(5-phospho-beta-D-ribosyl)imidazole-4-carboxamide + L-glutamine = D-erythro-1-(imidazol-4-yl)glycerol 3-phosphate + 5-amino-1-(5-phospho-beta-D-ribosyl)imidazole-4-carboxamide + L-glutamate + H(+)</text>
        <dbReference type="Rhea" id="RHEA:24793"/>
        <dbReference type="ChEBI" id="CHEBI:15378"/>
        <dbReference type="ChEBI" id="CHEBI:29985"/>
        <dbReference type="ChEBI" id="CHEBI:58278"/>
        <dbReference type="ChEBI" id="CHEBI:58359"/>
        <dbReference type="ChEBI" id="CHEBI:58475"/>
        <dbReference type="ChEBI" id="CHEBI:58525"/>
        <dbReference type="EC" id="4.3.2.10"/>
    </reaction>
</comment>
<comment type="subunit">
    <text evidence="3 12">Heterodimer of HisH and HisF.</text>
</comment>
<dbReference type="RefSeq" id="WP_168881108.1">
    <property type="nucleotide sequence ID" value="NZ_JABAIL010000001.1"/>
</dbReference>
<dbReference type="HAMAP" id="MF_00278">
    <property type="entry name" value="HisH"/>
    <property type="match status" value="1"/>
</dbReference>
<dbReference type="PROSITE" id="PS51273">
    <property type="entry name" value="GATASE_TYPE_1"/>
    <property type="match status" value="1"/>
</dbReference>
<evidence type="ECO:0000313" key="15">
    <source>
        <dbReference type="EMBL" id="NLR90406.1"/>
    </source>
</evidence>
<keyword evidence="4 12" id="KW-0963">Cytoplasm</keyword>
<dbReference type="UniPathway" id="UPA00031">
    <property type="reaction ID" value="UER00010"/>
</dbReference>
<accession>A0A7X8XUJ2</accession>
<keyword evidence="9 12" id="KW-0456">Lyase</keyword>
<feature type="domain" description="Glutamine amidotransferase" evidence="14">
    <location>
        <begin position="9"/>
        <end position="193"/>
    </location>
</feature>
<evidence type="ECO:0000256" key="9">
    <source>
        <dbReference type="ARBA" id="ARBA00023239"/>
    </source>
</evidence>
<dbReference type="Pfam" id="PF00117">
    <property type="entry name" value="GATase"/>
    <property type="match status" value="1"/>
</dbReference>
<dbReference type="InterPro" id="IPR029062">
    <property type="entry name" value="Class_I_gatase-like"/>
</dbReference>
<dbReference type="AlphaFoldDB" id="A0A7X8XUJ2"/>
<dbReference type="EC" id="4.3.2.10" evidence="12"/>
<organism evidence="15 16">
    <name type="scientific">Flammeovirga agarivorans</name>
    <dbReference type="NCBI Taxonomy" id="2726742"/>
    <lineage>
        <taxon>Bacteria</taxon>
        <taxon>Pseudomonadati</taxon>
        <taxon>Bacteroidota</taxon>
        <taxon>Cytophagia</taxon>
        <taxon>Cytophagales</taxon>
        <taxon>Flammeovirgaceae</taxon>
        <taxon>Flammeovirga</taxon>
    </lineage>
</organism>
<evidence type="ECO:0000256" key="4">
    <source>
        <dbReference type="ARBA" id="ARBA00022490"/>
    </source>
</evidence>
<comment type="function">
    <text evidence="12">IGPS catalyzes the conversion of PRFAR and glutamine to IGP, AICAR and glutamate. The HisH subunit catalyzes the hydrolysis of glutamine to glutamate and ammonia as part of the synthesis of IGP and AICAR. The resulting ammonia molecule is channeled to the active site of HisF.</text>
</comment>
<dbReference type="EC" id="3.5.1.2" evidence="12"/>
<dbReference type="Gene3D" id="3.40.50.880">
    <property type="match status" value="1"/>
</dbReference>
<keyword evidence="7 12" id="KW-0315">Glutamine amidotransferase</keyword>
<evidence type="ECO:0000259" key="14">
    <source>
        <dbReference type="Pfam" id="PF00117"/>
    </source>
</evidence>
<keyword evidence="5 12" id="KW-0028">Amino-acid biosynthesis</keyword>
<evidence type="ECO:0000256" key="8">
    <source>
        <dbReference type="ARBA" id="ARBA00023102"/>
    </source>
</evidence>
<keyword evidence="6 12" id="KW-0378">Hydrolase</keyword>
<feature type="active site" evidence="12 13">
    <location>
        <position position="176"/>
    </location>
</feature>
<evidence type="ECO:0000256" key="10">
    <source>
        <dbReference type="ARBA" id="ARBA00047838"/>
    </source>
</evidence>
<dbReference type="PIRSF" id="PIRSF000495">
    <property type="entry name" value="Amidotransf_hisH"/>
    <property type="match status" value="1"/>
</dbReference>
<reference evidence="15 16" key="1">
    <citation type="submission" date="2020-04" db="EMBL/GenBank/DDBJ databases">
        <title>Flammeovirga sp. SR4, a novel species isolated from seawater.</title>
        <authorList>
            <person name="Wang X."/>
        </authorList>
    </citation>
    <scope>NUCLEOTIDE SEQUENCE [LARGE SCALE GENOMIC DNA]</scope>
    <source>
        <strain evidence="15 16">SR4</strain>
    </source>
</reference>
<dbReference type="GO" id="GO:0000107">
    <property type="term" value="F:imidazoleglycerol-phosphate synthase activity"/>
    <property type="evidence" value="ECO:0007669"/>
    <property type="project" value="UniProtKB-UniRule"/>
</dbReference>
<dbReference type="NCBIfam" id="TIGR01855">
    <property type="entry name" value="IMP_synth_hisH"/>
    <property type="match status" value="1"/>
</dbReference>
<name>A0A7X8XUJ2_9BACT</name>
<evidence type="ECO:0000256" key="11">
    <source>
        <dbReference type="ARBA" id="ARBA00049534"/>
    </source>
</evidence>
<dbReference type="GO" id="GO:0016829">
    <property type="term" value="F:lyase activity"/>
    <property type="evidence" value="ECO:0007669"/>
    <property type="project" value="UniProtKB-KW"/>
</dbReference>